<evidence type="ECO:0000313" key="1">
    <source>
        <dbReference type="EMBL" id="QHT59265.1"/>
    </source>
</evidence>
<evidence type="ECO:0000313" key="2">
    <source>
        <dbReference type="Proteomes" id="UP000476064"/>
    </source>
</evidence>
<name>A0A6C0G3E3_9BACL</name>
<organism evidence="1 2">
    <name type="scientific">Paenibacillus lycopersici</name>
    <dbReference type="NCBI Taxonomy" id="2704462"/>
    <lineage>
        <taxon>Bacteria</taxon>
        <taxon>Bacillati</taxon>
        <taxon>Bacillota</taxon>
        <taxon>Bacilli</taxon>
        <taxon>Bacillales</taxon>
        <taxon>Paenibacillaceae</taxon>
        <taxon>Paenibacillus</taxon>
    </lineage>
</organism>
<dbReference type="RefSeq" id="WP_162355332.1">
    <property type="nucleotide sequence ID" value="NZ_CP048209.1"/>
</dbReference>
<dbReference type="AlphaFoldDB" id="A0A6C0G3E3"/>
<sequence length="534" mass="62341">MRTMMLPPLINKYQVYTDNLTAKLRFFMEVSETLSGGGTEKVILNQHTDRILNFTDASDRLKLEITQRTIENGDEFFFLSMMNLTEKSQTLKFSLVLDLDNEGESSVFDLNEQYIKPSFSQRYGENKLTTPSKYIHTSSGSILVSKYVVYSDNILNYPDQKRSITRKLIEELDNIKVLRKSNAVHIETMVNLPAGLKSDLFLLISEEALFSSDQSRIEFFNDYKTSIANNDVRFNMWITPHGSYTKLPYSIEPFSPDAYGINLHHMSKKELLRYYQRTNDRFFYNLMYNAIVQLFGYRPVIDGLFITDYTSTWLKKDFLIQSPYIDTRLNETVTLAIEDCKHLFSFAELESFHLNYAKFLVAYSKKGKLLSVQEGAYFFPDYFSLEEQAKPTHSSLNHQLGILNYLLKKFQLTGTQEYERVANAMLKAIQLTSKRWIMENRNLFYKVYYKDNELHYGDTDYVYVTLLDLLLVQSSLQSIYKQKHPAIDELIISKMRFLENNNYGLQDEQALLPPNEDILSRKQAEKLALQLGYL</sequence>
<dbReference type="Proteomes" id="UP000476064">
    <property type="component" value="Chromosome"/>
</dbReference>
<dbReference type="KEGG" id="plyc:GXP70_04290"/>
<reference evidence="1 2" key="1">
    <citation type="submission" date="2020-01" db="EMBL/GenBank/DDBJ databases">
        <title>Paenibacillus sp. nov., isolated from tomato rhizosphere.</title>
        <authorList>
            <person name="Weon H.-Y."/>
            <person name="Lee S.A."/>
        </authorList>
    </citation>
    <scope>NUCLEOTIDE SEQUENCE [LARGE SCALE GENOMIC DNA]</scope>
    <source>
        <strain evidence="1 2">12200R-189</strain>
    </source>
</reference>
<gene>
    <name evidence="1" type="ORF">GXP70_04290</name>
</gene>
<dbReference type="EMBL" id="CP048209">
    <property type="protein sequence ID" value="QHT59265.1"/>
    <property type="molecule type" value="Genomic_DNA"/>
</dbReference>
<protein>
    <submittedName>
        <fullName evidence="1">Uncharacterized protein</fullName>
    </submittedName>
</protein>
<proteinExistence type="predicted"/>
<accession>A0A6C0G3E3</accession>
<keyword evidence="2" id="KW-1185">Reference proteome</keyword>